<evidence type="ECO:0000256" key="3">
    <source>
        <dbReference type="ARBA" id="ARBA00022723"/>
    </source>
</evidence>
<dbReference type="GO" id="GO:0004518">
    <property type="term" value="F:nuclease activity"/>
    <property type="evidence" value="ECO:0007669"/>
    <property type="project" value="UniProtKB-KW"/>
</dbReference>
<dbReference type="Pfam" id="PF01850">
    <property type="entry name" value="PIN"/>
    <property type="match status" value="1"/>
</dbReference>
<evidence type="ECO:0000256" key="2">
    <source>
        <dbReference type="ARBA" id="ARBA00022722"/>
    </source>
</evidence>
<evidence type="ECO:0000313" key="8">
    <source>
        <dbReference type="EMBL" id="VAX35941.1"/>
    </source>
</evidence>
<evidence type="ECO:0000256" key="5">
    <source>
        <dbReference type="ARBA" id="ARBA00022842"/>
    </source>
</evidence>
<dbReference type="InterPro" id="IPR050556">
    <property type="entry name" value="Type_II_TA_system_RNase"/>
</dbReference>
<dbReference type="InterPro" id="IPR029060">
    <property type="entry name" value="PIN-like_dom_sf"/>
</dbReference>
<dbReference type="PANTHER" id="PTHR33653:SF1">
    <property type="entry name" value="RIBONUCLEASE VAPC2"/>
    <property type="match status" value="1"/>
</dbReference>
<gene>
    <name evidence="8" type="ORF">MNBD_UNCLBAC01-1140</name>
</gene>
<reference evidence="8" key="1">
    <citation type="submission" date="2018-06" db="EMBL/GenBank/DDBJ databases">
        <authorList>
            <person name="Zhirakovskaya E."/>
        </authorList>
    </citation>
    <scope>NUCLEOTIDE SEQUENCE</scope>
</reference>
<keyword evidence="5" id="KW-0460">Magnesium</keyword>
<evidence type="ECO:0000259" key="7">
    <source>
        <dbReference type="Pfam" id="PF01850"/>
    </source>
</evidence>
<accession>A0A3B1DAS8</accession>
<keyword evidence="3" id="KW-0479">Metal-binding</keyword>
<keyword evidence="4" id="KW-0378">Hydrolase</keyword>
<dbReference type="PANTHER" id="PTHR33653">
    <property type="entry name" value="RIBONUCLEASE VAPC2"/>
    <property type="match status" value="1"/>
</dbReference>
<dbReference type="Gene3D" id="3.40.50.1010">
    <property type="entry name" value="5'-nuclease"/>
    <property type="match status" value="1"/>
</dbReference>
<dbReference type="InterPro" id="IPR002716">
    <property type="entry name" value="PIN_dom"/>
</dbReference>
<dbReference type="SUPFAM" id="SSF88723">
    <property type="entry name" value="PIN domain-like"/>
    <property type="match status" value="1"/>
</dbReference>
<dbReference type="AlphaFoldDB" id="A0A3B1DAS8"/>
<organism evidence="8">
    <name type="scientific">hydrothermal vent metagenome</name>
    <dbReference type="NCBI Taxonomy" id="652676"/>
    <lineage>
        <taxon>unclassified sequences</taxon>
        <taxon>metagenomes</taxon>
        <taxon>ecological metagenomes</taxon>
    </lineage>
</organism>
<evidence type="ECO:0000256" key="4">
    <source>
        <dbReference type="ARBA" id="ARBA00022801"/>
    </source>
</evidence>
<protein>
    <recommendedName>
        <fullName evidence="7">PIN domain-containing protein</fullName>
    </recommendedName>
</protein>
<keyword evidence="2" id="KW-0540">Nuclease</keyword>
<comment type="similarity">
    <text evidence="6">Belongs to the PINc/VapC protein family.</text>
</comment>
<name>A0A3B1DAS8_9ZZZZ</name>
<proteinExistence type="inferred from homology"/>
<dbReference type="EMBL" id="UOGJ01000075">
    <property type="protein sequence ID" value="VAX35941.1"/>
    <property type="molecule type" value="Genomic_DNA"/>
</dbReference>
<dbReference type="GO" id="GO:0046872">
    <property type="term" value="F:metal ion binding"/>
    <property type="evidence" value="ECO:0007669"/>
    <property type="project" value="UniProtKB-KW"/>
</dbReference>
<evidence type="ECO:0000256" key="6">
    <source>
        <dbReference type="ARBA" id="ARBA00038093"/>
    </source>
</evidence>
<evidence type="ECO:0000256" key="1">
    <source>
        <dbReference type="ARBA" id="ARBA00001946"/>
    </source>
</evidence>
<dbReference type="GO" id="GO:0016787">
    <property type="term" value="F:hydrolase activity"/>
    <property type="evidence" value="ECO:0007669"/>
    <property type="project" value="UniProtKB-KW"/>
</dbReference>
<sequence length="125" mass="14486">MSLFDTDTRSNVIKKRPSSKLLTKLKKLPKDLQFTTSINISEIYYGAYRFEHRDRILEVFEQYIFPNVHILNFDAQSGKIFGKLKAQLEKKGVSRSEPDLRIASIAKQHQFILVTGNMNHTNSIK</sequence>
<feature type="domain" description="PIN" evidence="7">
    <location>
        <begin position="23"/>
        <end position="117"/>
    </location>
</feature>
<comment type="cofactor">
    <cofactor evidence="1">
        <name>Mg(2+)</name>
        <dbReference type="ChEBI" id="CHEBI:18420"/>
    </cofactor>
</comment>